<evidence type="ECO:0000256" key="2">
    <source>
        <dbReference type="ARBA" id="ARBA00022679"/>
    </source>
</evidence>
<proteinExistence type="predicted"/>
<evidence type="ECO:0000259" key="5">
    <source>
        <dbReference type="Pfam" id="PF22020"/>
    </source>
</evidence>
<name>A0A3N2QLR7_9RHOB</name>
<keyword evidence="2 6" id="KW-0808">Transferase</keyword>
<evidence type="ECO:0000259" key="3">
    <source>
        <dbReference type="Pfam" id="PF01170"/>
    </source>
</evidence>
<dbReference type="PANTHER" id="PTHR47313">
    <property type="entry name" value="RIBOSOMAL RNA LARGE SUBUNIT METHYLTRANSFERASE K/L"/>
    <property type="match status" value="1"/>
</dbReference>
<dbReference type="AlphaFoldDB" id="A0A3N2QLR7"/>
<protein>
    <submittedName>
        <fullName evidence="6">Class I SAM-dependent RNA methyltransferase</fullName>
    </submittedName>
</protein>
<dbReference type="InterPro" id="IPR054170">
    <property type="entry name" value="RlmL_1st"/>
</dbReference>
<dbReference type="OrthoDB" id="9809404at2"/>
<comment type="caution">
    <text evidence="6">The sequence shown here is derived from an EMBL/GenBank/DDBJ whole genome shotgun (WGS) entry which is preliminary data.</text>
</comment>
<dbReference type="PROSITE" id="PS01261">
    <property type="entry name" value="UPF0020"/>
    <property type="match status" value="1"/>
</dbReference>
<evidence type="ECO:0000256" key="1">
    <source>
        <dbReference type="ARBA" id="ARBA00022603"/>
    </source>
</evidence>
<dbReference type="InterPro" id="IPR004114">
    <property type="entry name" value="THUMP_dom"/>
</dbReference>
<dbReference type="CDD" id="cd11715">
    <property type="entry name" value="THUMP_AdoMetMT"/>
    <property type="match status" value="1"/>
</dbReference>
<dbReference type="InterPro" id="IPR029063">
    <property type="entry name" value="SAM-dependent_MTases_sf"/>
</dbReference>
<feature type="domain" description="RlmL ferredoxin-like" evidence="5">
    <location>
        <begin position="5"/>
        <end position="60"/>
    </location>
</feature>
<dbReference type="GO" id="GO:0070043">
    <property type="term" value="F:rRNA (guanine-N7-)-methyltransferase activity"/>
    <property type="evidence" value="ECO:0007669"/>
    <property type="project" value="TreeGrafter"/>
</dbReference>
<feature type="domain" description="THUMP" evidence="4">
    <location>
        <begin position="71"/>
        <end position="148"/>
    </location>
</feature>
<dbReference type="Pfam" id="PF01170">
    <property type="entry name" value="UPF0020"/>
    <property type="match status" value="1"/>
</dbReference>
<dbReference type="EMBL" id="RDRB01000013">
    <property type="protein sequence ID" value="ROT96132.1"/>
    <property type="molecule type" value="Genomic_DNA"/>
</dbReference>
<sequence>MTPSEIFLAATPGLEPFLAEEAREAGFGGVAVTPGGVTITGGWAEVRRANLELAGAGRVLARVAEFPAVHLAQLDKRARKLDWPALLRGDVPVKVEATSRGSKIYHAGAAAQRIERAIADATGAPAEGDDPVRLLVRIERNLVTISVDTSGEPLHRRGFKAFVGKAPLRETMAALFLRACGWDGTRPLVDPMCGSGTILLEGAARAAGLSPGRGREFAWARLAPSELRQEAGPAPAARGDIPPILGFDRDDGAVRGAAENAARAGLSGHVTIGRAALSDLAPPPGPPGLVLTNPPYGARIGKPGPLHGLYATLGAVLKERFRGWEAGVITSEPGLAKTTGLSFTDTGPPVPHGPLKIRLYRTGPLP</sequence>
<evidence type="ECO:0000313" key="7">
    <source>
        <dbReference type="Proteomes" id="UP000268016"/>
    </source>
</evidence>
<dbReference type="InterPro" id="IPR000241">
    <property type="entry name" value="RlmKL-like_Mtase"/>
</dbReference>
<evidence type="ECO:0000259" key="4">
    <source>
        <dbReference type="Pfam" id="PF02926"/>
    </source>
</evidence>
<dbReference type="GO" id="GO:0008990">
    <property type="term" value="F:rRNA (guanine-N2-)-methyltransferase activity"/>
    <property type="evidence" value="ECO:0007669"/>
    <property type="project" value="TreeGrafter"/>
</dbReference>
<keyword evidence="7" id="KW-1185">Reference proteome</keyword>
<dbReference type="Pfam" id="PF02926">
    <property type="entry name" value="THUMP"/>
    <property type="match status" value="1"/>
</dbReference>
<dbReference type="RefSeq" id="WP_123643955.1">
    <property type="nucleotide sequence ID" value="NZ_ML119092.1"/>
</dbReference>
<gene>
    <name evidence="6" type="ORF">EAT49_19325</name>
</gene>
<dbReference type="Gene3D" id="3.30.2130.30">
    <property type="match status" value="1"/>
</dbReference>
<dbReference type="PANTHER" id="PTHR47313:SF1">
    <property type="entry name" value="RIBOSOMAL RNA LARGE SUBUNIT METHYLTRANSFERASE K_L"/>
    <property type="match status" value="1"/>
</dbReference>
<dbReference type="Gene3D" id="3.40.50.150">
    <property type="entry name" value="Vaccinia Virus protein VP39"/>
    <property type="match status" value="1"/>
</dbReference>
<evidence type="ECO:0000313" key="6">
    <source>
        <dbReference type="EMBL" id="ROT96132.1"/>
    </source>
</evidence>
<reference evidence="6 7" key="1">
    <citation type="submission" date="2018-10" db="EMBL/GenBank/DDBJ databases">
        <title>Histidinibacterium lentulum gen. nov., sp. nov., a marine bacterium from the culture broth of Picochlorum sp. 122.</title>
        <authorList>
            <person name="Wang G."/>
        </authorList>
    </citation>
    <scope>NUCLEOTIDE SEQUENCE [LARGE SCALE GENOMIC DNA]</scope>
    <source>
        <strain evidence="6 7">B17</strain>
    </source>
</reference>
<dbReference type="InterPro" id="IPR053943">
    <property type="entry name" value="RlmKL-like_Mtase_CS"/>
</dbReference>
<keyword evidence="1 6" id="KW-0489">Methyltransferase</keyword>
<dbReference type="Pfam" id="PF22020">
    <property type="entry name" value="RlmL_1st"/>
    <property type="match status" value="1"/>
</dbReference>
<organism evidence="6 7">
    <name type="scientific">Histidinibacterium lentulum</name>
    <dbReference type="NCBI Taxonomy" id="2480588"/>
    <lineage>
        <taxon>Bacteria</taxon>
        <taxon>Pseudomonadati</taxon>
        <taxon>Pseudomonadota</taxon>
        <taxon>Alphaproteobacteria</taxon>
        <taxon>Rhodobacterales</taxon>
        <taxon>Paracoccaceae</taxon>
        <taxon>Histidinibacterium</taxon>
    </lineage>
</organism>
<dbReference type="GO" id="GO:0003723">
    <property type="term" value="F:RNA binding"/>
    <property type="evidence" value="ECO:0007669"/>
    <property type="project" value="InterPro"/>
</dbReference>
<feature type="domain" description="Ribosomal RNA large subunit methyltransferase K/L-like methyltransferase" evidence="3">
    <location>
        <begin position="157"/>
        <end position="338"/>
    </location>
</feature>
<accession>A0A3N2QLR7</accession>
<dbReference type="SUPFAM" id="SSF53335">
    <property type="entry name" value="S-adenosyl-L-methionine-dependent methyltransferases"/>
    <property type="match status" value="1"/>
</dbReference>
<dbReference type="Proteomes" id="UP000268016">
    <property type="component" value="Unassembled WGS sequence"/>
</dbReference>